<dbReference type="InterPro" id="IPR037022">
    <property type="entry name" value="Formyl_trans_C_sf"/>
</dbReference>
<feature type="non-terminal residue" evidence="2">
    <location>
        <position position="45"/>
    </location>
</feature>
<evidence type="ECO:0000259" key="1">
    <source>
        <dbReference type="Pfam" id="PF02911"/>
    </source>
</evidence>
<reference evidence="2" key="1">
    <citation type="journal article" date="2014" name="Front. Microbiol.">
        <title>High frequency of phylogenetically diverse reductive dehalogenase-homologous genes in deep subseafloor sedimentary metagenomes.</title>
        <authorList>
            <person name="Kawai M."/>
            <person name="Futagami T."/>
            <person name="Toyoda A."/>
            <person name="Takaki Y."/>
            <person name="Nishi S."/>
            <person name="Hori S."/>
            <person name="Arai W."/>
            <person name="Tsubouchi T."/>
            <person name="Morono Y."/>
            <person name="Uchiyama I."/>
            <person name="Ito T."/>
            <person name="Fujiyama A."/>
            <person name="Inagaki F."/>
            <person name="Takami H."/>
        </authorList>
    </citation>
    <scope>NUCLEOTIDE SEQUENCE</scope>
    <source>
        <strain evidence="2">Expedition CK06-06</strain>
    </source>
</reference>
<dbReference type="AlphaFoldDB" id="X1KT72"/>
<dbReference type="InterPro" id="IPR011034">
    <property type="entry name" value="Formyl_transferase-like_C_sf"/>
</dbReference>
<name>X1KT72_9ZZZZ</name>
<proteinExistence type="predicted"/>
<dbReference type="Pfam" id="PF02911">
    <property type="entry name" value="Formyl_trans_C"/>
    <property type="match status" value="1"/>
</dbReference>
<dbReference type="SUPFAM" id="SSF50486">
    <property type="entry name" value="FMT C-terminal domain-like"/>
    <property type="match status" value="1"/>
</dbReference>
<dbReference type="EMBL" id="BARU01049443">
    <property type="protein sequence ID" value="GAH93354.1"/>
    <property type="molecule type" value="Genomic_DNA"/>
</dbReference>
<feature type="domain" description="Formyl transferase C-terminal" evidence="1">
    <location>
        <begin position="10"/>
        <end position="40"/>
    </location>
</feature>
<evidence type="ECO:0000313" key="2">
    <source>
        <dbReference type="EMBL" id="GAH93354.1"/>
    </source>
</evidence>
<dbReference type="GO" id="GO:0003824">
    <property type="term" value="F:catalytic activity"/>
    <property type="evidence" value="ECO:0007669"/>
    <property type="project" value="InterPro"/>
</dbReference>
<accession>X1KT72</accession>
<dbReference type="Gene3D" id="3.10.25.10">
    <property type="entry name" value="Formyl transferase, C-terminal domain"/>
    <property type="match status" value="1"/>
</dbReference>
<comment type="caution">
    <text evidence="2">The sequence shown here is derived from an EMBL/GenBank/DDBJ whole genome shotgun (WGS) entry which is preliminary data.</text>
</comment>
<dbReference type="InterPro" id="IPR005793">
    <property type="entry name" value="Formyl_trans_C"/>
</dbReference>
<organism evidence="2">
    <name type="scientific">marine sediment metagenome</name>
    <dbReference type="NCBI Taxonomy" id="412755"/>
    <lineage>
        <taxon>unclassified sequences</taxon>
        <taxon>metagenomes</taxon>
        <taxon>ecological metagenomes</taxon>
    </lineage>
</organism>
<gene>
    <name evidence="2" type="ORF">S03H2_72781</name>
</gene>
<sequence length="45" mass="4654">MEGAEAVFGIGTGGGILGVLKVQLEGKKTMSATEFLRGQRQFIGA</sequence>
<protein>
    <recommendedName>
        <fullName evidence="1">Formyl transferase C-terminal domain-containing protein</fullName>
    </recommendedName>
</protein>